<dbReference type="Gene3D" id="1.10.340.70">
    <property type="match status" value="2"/>
</dbReference>
<organism evidence="9">
    <name type="scientific">Fagus sylvatica</name>
    <name type="common">Beechnut</name>
    <dbReference type="NCBI Taxonomy" id="28930"/>
    <lineage>
        <taxon>Eukaryota</taxon>
        <taxon>Viridiplantae</taxon>
        <taxon>Streptophyta</taxon>
        <taxon>Embryophyta</taxon>
        <taxon>Tracheophyta</taxon>
        <taxon>Spermatophyta</taxon>
        <taxon>Magnoliopsida</taxon>
        <taxon>eudicotyledons</taxon>
        <taxon>Gunneridae</taxon>
        <taxon>Pentapetalae</taxon>
        <taxon>rosids</taxon>
        <taxon>fabids</taxon>
        <taxon>Fagales</taxon>
        <taxon>Fagaceae</taxon>
        <taxon>Fagus</taxon>
    </lineage>
</organism>
<dbReference type="InterPro" id="IPR002156">
    <property type="entry name" value="RNaseH_domain"/>
</dbReference>
<evidence type="ECO:0000256" key="7">
    <source>
        <dbReference type="SAM" id="MobiDB-lite"/>
    </source>
</evidence>
<dbReference type="InterPro" id="IPR000477">
    <property type="entry name" value="RT_dom"/>
</dbReference>
<dbReference type="Gene3D" id="3.10.10.10">
    <property type="entry name" value="HIV Type 1 Reverse Transcriptase, subunit A, domain 1"/>
    <property type="match status" value="1"/>
</dbReference>
<protein>
    <recommendedName>
        <fullName evidence="8">Integrase catalytic domain-containing protein</fullName>
    </recommendedName>
</protein>
<dbReference type="Pfam" id="PF00665">
    <property type="entry name" value="rve"/>
    <property type="match status" value="1"/>
</dbReference>
<dbReference type="GO" id="GO:0004523">
    <property type="term" value="F:RNA-DNA hybrid ribonuclease activity"/>
    <property type="evidence" value="ECO:0007669"/>
    <property type="project" value="InterPro"/>
</dbReference>
<dbReference type="CDD" id="cd01647">
    <property type="entry name" value="RT_LTR"/>
    <property type="match status" value="1"/>
</dbReference>
<dbReference type="CDD" id="cd09279">
    <property type="entry name" value="RNase_HI_like"/>
    <property type="match status" value="1"/>
</dbReference>
<evidence type="ECO:0000313" key="9">
    <source>
        <dbReference type="EMBL" id="SPC96016.1"/>
    </source>
</evidence>
<keyword evidence="6" id="KW-0695">RNA-directed DNA polymerase</keyword>
<keyword evidence="5" id="KW-0378">Hydrolase</keyword>
<dbReference type="SUPFAM" id="SSF56672">
    <property type="entry name" value="DNA/RNA polymerases"/>
    <property type="match status" value="1"/>
</dbReference>
<dbReference type="InterPro" id="IPR036397">
    <property type="entry name" value="RNaseH_sf"/>
</dbReference>
<dbReference type="Pfam" id="PF13456">
    <property type="entry name" value="RVT_3"/>
    <property type="match status" value="1"/>
</dbReference>
<dbReference type="InterPro" id="IPR041588">
    <property type="entry name" value="Integrase_H2C2"/>
</dbReference>
<feature type="region of interest" description="Disordered" evidence="7">
    <location>
        <begin position="81"/>
        <end position="104"/>
    </location>
</feature>
<feature type="region of interest" description="Disordered" evidence="7">
    <location>
        <begin position="637"/>
        <end position="669"/>
    </location>
</feature>
<dbReference type="InterPro" id="IPR043502">
    <property type="entry name" value="DNA/RNA_pol_sf"/>
</dbReference>
<evidence type="ECO:0000256" key="1">
    <source>
        <dbReference type="ARBA" id="ARBA00022679"/>
    </source>
</evidence>
<dbReference type="InterPro" id="IPR005162">
    <property type="entry name" value="Retrotrans_gag_dom"/>
</dbReference>
<dbReference type="EMBL" id="OIVN01001627">
    <property type="protein sequence ID" value="SPC96016.1"/>
    <property type="molecule type" value="Genomic_DNA"/>
</dbReference>
<keyword evidence="1" id="KW-0808">Transferase</keyword>
<dbReference type="GO" id="GO:0015074">
    <property type="term" value="P:DNA integration"/>
    <property type="evidence" value="ECO:0007669"/>
    <property type="project" value="InterPro"/>
</dbReference>
<name>A0A2N9FZM0_FAGSY</name>
<gene>
    <name evidence="9" type="ORF">FSB_LOCUS23898</name>
</gene>
<accession>A0A2N9FZM0</accession>
<keyword evidence="4" id="KW-0255">Endonuclease</keyword>
<dbReference type="Gene3D" id="3.30.70.270">
    <property type="match status" value="2"/>
</dbReference>
<evidence type="ECO:0000256" key="2">
    <source>
        <dbReference type="ARBA" id="ARBA00022695"/>
    </source>
</evidence>
<evidence type="ECO:0000256" key="3">
    <source>
        <dbReference type="ARBA" id="ARBA00022722"/>
    </source>
</evidence>
<feature type="domain" description="Integrase catalytic" evidence="8">
    <location>
        <begin position="1506"/>
        <end position="1665"/>
    </location>
</feature>
<dbReference type="PANTHER" id="PTHR48475:SF1">
    <property type="entry name" value="RNASE H TYPE-1 DOMAIN-CONTAINING PROTEIN"/>
    <property type="match status" value="1"/>
</dbReference>
<proteinExistence type="predicted"/>
<dbReference type="GO" id="GO:0003676">
    <property type="term" value="F:nucleic acid binding"/>
    <property type="evidence" value="ECO:0007669"/>
    <property type="project" value="InterPro"/>
</dbReference>
<dbReference type="GO" id="GO:0003964">
    <property type="term" value="F:RNA-directed DNA polymerase activity"/>
    <property type="evidence" value="ECO:0007669"/>
    <property type="project" value="UniProtKB-KW"/>
</dbReference>
<dbReference type="InterPro" id="IPR041373">
    <property type="entry name" value="RT_RNaseH"/>
</dbReference>
<sequence length="1800" mass="203378">MPPKLRQRRRSLREISVHTEHSQAKSAANVQGQDPPQPPPSDPNREVLPTNLMLELIQSLQQNQSELAEAIKQLKEKDVGTKTLPQNEGGNQEKPHQDSGSHEKETTFVTMSDVANLLKQDREKNPKEPRLFVQKPPYPTELLKQPYPEKYIVPSFSHFDGRKGSALVHISKFIDSMRAYTGNGDLCLHEFSKSLDDRAYTWYTTLPPGSVKVWEDMVKLFCGKYFQAEEKITLVNLHTTKQASGEDLLRYIHRFRDISLDCYANSEKGELVGLLQKAQKTALSVKPHTKKPKEKKSQPQVLTVSTVNNKRKKSSKRSFEEPPPSVPCTLEEMMAILNKWVSDGVVKLPKVSKKATEEDKKNPKFCHFHQYVHHSTTDCWTLRRKFHEKIQDGTLELPQTKKKVHTDPFLKHKDRAVVSIVIHASASDADMDEPVVASSAMTPAAIKTLQRNPRFRSLFNQLGLNPKARTVATKAIMAIAADSEAHCFTAETHASRAFLETTNAITFTDEDMEVQYPNHRRPLYLSAIINEVQVRHALVDTGSYINLIPLSTIQAAEISQKKIQGAPMEIKGFGGVGEYIKGHIQLVLKAALYDEVTLAGEASLAKPVGIPLPKWEEIKDAPEIDLRDLLERKKKRKAEASTSKSQPQLNEADVLESTNTAETAAVDPKISAKEELEVIDLNSDPNVHKPTSISASLSVEERMHLVELSREYQDVFAWQYDEMPGIDPELVAHSLNVEPGTMPVVQPMRTFHPKVEAQITQVVKEATLSWFYQANTAPTVAVQHSPHEEKEWPDSVLCGFPYNQIFMSPKDAEKTAFRTPIENFYYTVMPFDLKNAGVTYQRTMIAMFHDMMHCEIEDYVDDIVVNSKTREDHFGILKKVFERCRLYKLKMNPLKCAFGVSAGKFLGFLVHQRGIDVDPARASAIATMKPPTTHKELKSFLGKLSYIRRFIPGLAALQIAKQLGALIAQEDGSGVEQPVYYVSCALKDAESRYSGAERSCLALIYASQRLRHYFLAHKVQLMTRSHPIKSLLQRPVLSGRLAQWLLQLSQYEIIAETPTAIKSQAIADLLAQFPGEDNSSISDEVPGEINEVPGEIEVFLAGLADSVWTLKFDGSSIIASARANIVLYKDDREAMTKSFKFDFPCSNNAAEYEAYLAGLAIAYEMGIKHLRVIGDSNLVVCQARGEFSLKKPSLAPYRALAQKLEAKFSTFEIEHAQRNENRYADALATLGSQIAFEGEEMDVTICKKMEPITELLKKEFEEPSPDQEDWRVPIKAKLMSPAVVANLREIKNYTLISGDLYRRLPGGVLARCISIKKAREKLLEVHEKTCGDRGAVSLYHRLQRLGYFWPNISVEAAEVQSQCPTCQFHYSNEEVCATFVSTDWRTPFLEYLLEGILPSNFKDVYRLKRLALRYFVEGGTLFRKGFHGEPLRCLSLSESQMVTKETHAEECGEHQGMKRFYQCLLTLCYYWPTMKKDAANFVKTCHTCQVQANLIHTHPTSLQNMATPWPFHTWGLDLIGPINPASGGYIWILVATKYFTKWVEAVPLRKATGAAVANFIREHIITRFGIPYKLISDNDTPFINKDVREVLEHYRVKYRHSTPYYPQGNGQAEATNIMLLRILSKMVFHYGNNWRAHLANVLWAYQSSPKTATGFTPFSLVYGTDTISPTELVVPSPRVMQGSELEVDANMCAEARAADLEGLDEVRDLAKVRSQRNYQKMANVYSKALRVRIFVEGQIVLKTAEFVRRNLPSPSKFSPNWDGPYIIQEAHESGYYRLSKSDGTTLADPINGKWLKHYYS</sequence>
<feature type="region of interest" description="Disordered" evidence="7">
    <location>
        <begin position="1"/>
        <end position="48"/>
    </location>
</feature>
<dbReference type="Pfam" id="PF17921">
    <property type="entry name" value="Integrase_H2C2"/>
    <property type="match status" value="1"/>
</dbReference>
<dbReference type="Pfam" id="PF00078">
    <property type="entry name" value="RVT_1"/>
    <property type="match status" value="1"/>
</dbReference>
<dbReference type="InterPro" id="IPR043128">
    <property type="entry name" value="Rev_trsase/Diguanyl_cyclase"/>
</dbReference>
<keyword evidence="3" id="KW-0540">Nuclease</keyword>
<dbReference type="InterPro" id="IPR001584">
    <property type="entry name" value="Integrase_cat-core"/>
</dbReference>
<evidence type="ECO:0000259" key="8">
    <source>
        <dbReference type="PROSITE" id="PS50994"/>
    </source>
</evidence>
<dbReference type="Pfam" id="PF03732">
    <property type="entry name" value="Retrotrans_gag"/>
    <property type="match status" value="1"/>
</dbReference>
<evidence type="ECO:0000256" key="5">
    <source>
        <dbReference type="ARBA" id="ARBA00022801"/>
    </source>
</evidence>
<feature type="region of interest" description="Disordered" evidence="7">
    <location>
        <begin position="283"/>
        <end position="326"/>
    </location>
</feature>
<feature type="compositionally biased region" description="Basic and acidic residues" evidence="7">
    <location>
        <begin position="12"/>
        <end position="23"/>
    </location>
</feature>
<dbReference type="SUPFAM" id="SSF53098">
    <property type="entry name" value="Ribonuclease H-like"/>
    <property type="match status" value="2"/>
</dbReference>
<feature type="compositionally biased region" description="Basic residues" evidence="7">
    <location>
        <begin position="1"/>
        <end position="11"/>
    </location>
</feature>
<reference evidence="9" key="1">
    <citation type="submission" date="2018-02" db="EMBL/GenBank/DDBJ databases">
        <authorList>
            <person name="Cohen D.B."/>
            <person name="Kent A.D."/>
        </authorList>
    </citation>
    <scope>NUCLEOTIDE SEQUENCE</scope>
</reference>
<dbReference type="PROSITE" id="PS50994">
    <property type="entry name" value="INTEGRASE"/>
    <property type="match status" value="1"/>
</dbReference>
<evidence type="ECO:0000256" key="6">
    <source>
        <dbReference type="ARBA" id="ARBA00022918"/>
    </source>
</evidence>
<evidence type="ECO:0000256" key="4">
    <source>
        <dbReference type="ARBA" id="ARBA00022759"/>
    </source>
</evidence>
<dbReference type="PANTHER" id="PTHR48475">
    <property type="entry name" value="RIBONUCLEASE H"/>
    <property type="match status" value="1"/>
</dbReference>
<dbReference type="Gene3D" id="3.30.420.10">
    <property type="entry name" value="Ribonuclease H-like superfamily/Ribonuclease H"/>
    <property type="match status" value="2"/>
</dbReference>
<keyword evidence="2" id="KW-0548">Nucleotidyltransferase</keyword>
<dbReference type="InterPro" id="IPR012337">
    <property type="entry name" value="RNaseH-like_sf"/>
</dbReference>
<feature type="compositionally biased region" description="Basic and acidic residues" evidence="7">
    <location>
        <begin position="91"/>
        <end position="104"/>
    </location>
</feature>
<dbReference type="Pfam" id="PF17917">
    <property type="entry name" value="RT_RNaseH"/>
    <property type="match status" value="1"/>
</dbReference>